<protein>
    <submittedName>
        <fullName evidence="1">Uncharacterized protein</fullName>
    </submittedName>
</protein>
<gene>
    <name evidence="1" type="ORF">O6H91_05G120900</name>
</gene>
<proteinExistence type="predicted"/>
<evidence type="ECO:0000313" key="2">
    <source>
        <dbReference type="Proteomes" id="UP001162992"/>
    </source>
</evidence>
<name>A0ACC2DSN9_DIPCM</name>
<accession>A0ACC2DSN9</accession>
<keyword evidence="2" id="KW-1185">Reference proteome</keyword>
<dbReference type="EMBL" id="CM055096">
    <property type="protein sequence ID" value="KAJ7557296.1"/>
    <property type="molecule type" value="Genomic_DNA"/>
</dbReference>
<reference evidence="2" key="1">
    <citation type="journal article" date="2024" name="Proc. Natl. Acad. Sci. U.S.A.">
        <title>Extraordinary preservation of gene collinearity over three hundred million years revealed in homosporous lycophytes.</title>
        <authorList>
            <person name="Li C."/>
            <person name="Wickell D."/>
            <person name="Kuo L.Y."/>
            <person name="Chen X."/>
            <person name="Nie B."/>
            <person name="Liao X."/>
            <person name="Peng D."/>
            <person name="Ji J."/>
            <person name="Jenkins J."/>
            <person name="Williams M."/>
            <person name="Shu S."/>
            <person name="Plott C."/>
            <person name="Barry K."/>
            <person name="Rajasekar S."/>
            <person name="Grimwood J."/>
            <person name="Han X."/>
            <person name="Sun S."/>
            <person name="Hou Z."/>
            <person name="He W."/>
            <person name="Dai G."/>
            <person name="Sun C."/>
            <person name="Schmutz J."/>
            <person name="Leebens-Mack J.H."/>
            <person name="Li F.W."/>
            <person name="Wang L."/>
        </authorList>
    </citation>
    <scope>NUCLEOTIDE SEQUENCE [LARGE SCALE GENOMIC DNA]</scope>
    <source>
        <strain evidence="2">cv. PW_Plant_1</strain>
    </source>
</reference>
<evidence type="ECO:0000313" key="1">
    <source>
        <dbReference type="EMBL" id="KAJ7557296.1"/>
    </source>
</evidence>
<dbReference type="Proteomes" id="UP001162992">
    <property type="component" value="Chromosome 5"/>
</dbReference>
<sequence>MRLICNHSLRNISKKYLLGRIEMQAAVQAGITSPRALVGPSCQQAKHSADNAQILPLAVSNGKKRKRVDQNLEPSKRGQMVKPEDSESNINKQDCGMKEEGISAIMDKDGAILNLACVDKLILLMEQELTDGVKTLADLASRRSMLAGVITATDREDCLNRFVQLGGLRVLDEWLQEAHRSKVVDGGSPKDGEKFFEDLLLILLCALDKLPVDLDALKTCVVGKSVNNLRSHKNFEVQRKARKLVDVWKRRVEVEMKQSGDSKVGPAMPWSCKQHPTDSLNSHSIKNGGSSDVAVRCSGDLISSAKAASSGSGNSSDGVSNHPALVPTLVKAPTLFSSSLPGNKDSCKLPGSNLSSDVSDKEDKRNCSSHSQNHVSHCSNVSVKISSSALLNSKIYNSESCSPGIICKGSVGPPALHGSQKPVVEKPLAWSRAIPISGDKLVPTAALSDKDSCEAGNMEYPDSQRSVVRLPNPVQVPSHVIDSRTVTCVSPNLQDKIAPLVTSDVSEGKVRPDSNPSTRTNSEVNSIPRGCNIGILIADGDTDHHSFTTLAKDTNKGDKLCHITNLCQSADGKCISKEMYLPVGIPSGKGVLAQRISTEGFTEADFSSKGENALQITRAAEGTSVQPEITGMGMNDGSTDLLTKGFAGQTVTSQGIDCALTSDTVRAEQGAGPREVQGGCAVAANLQLHSEHKVHVNGCREEKPGVDIESSEYMSNSPSPASSSSGNNQSIESSRSKVKVASKERANGEVQKSVSGRASGEDGDALEEKSSTGALSIERDIRSLEHLVKVNYGSPTETREVADARGMEVDEYNKAASQLHETNAMNLGSMNRESDSGSGDSDGTGSEKSLRLIQNLASDLEQFMGMSSESHAGGMESVSGSSEEDALELARQVAKEVEQEMGRYSKPLGSTSSDMEMQDTNLLSTHESAETTINNLDLVKENRWGPDYELGGKINTDPADQSDIPTLGCAHNQKLINEQEEPTTEKVSGSGSGEGALQSVSRTGVSSAIVAAVIDGAESNVQEVEGSNHAHTLNGSVELEISGTSSRTMQPVGTTSFTTPSLSGSSGSVVDFDGAKLSELNLPSVDPNQPQKARVSVAGKDAVERPLFDLNEGFITDEGMQEELTSTISACVSAYVNTPIVNSIASNALAAPIAVIASTNATFIPPASPVPINKDFGWKGSAATSAFRPAEPRRASEIQNSTGETILSDPNRVSTAKHVRAPLGIDLNVADDGSTEDIGLPIDGSEGSATTKVNEQATSLLFTNVSAARSTNGGLISSALQPIAHVTTWPDFDLNQADESEERKIMLMAESRVTENPASLKPHVTCSFRNTVRDFDLNDGPVASFEEIVALDEPVQQHSSASIGISSTPTVSGLRITPDIVNVAPWFSPGHSFPAVRIPTFSGARAESPYPVASVQPFLGTGIGLTPFGTDIFRTVPALTSSPAMSFPAAPPGPYPYPAFPFGGGFTFGSTSFGTTAMYGDTASSASFSSVTSQRVNSGGIPPSFVQPPYLTGLPEGAGTDSSRAWARLNFDLNAGPDPVDLEAARDVLNVRNPFTLSNQQTGDFCQVGASSGPFKRKGPEGSWEAHKRGYKHPTWR</sequence>
<organism evidence="1 2">
    <name type="scientific">Diphasiastrum complanatum</name>
    <name type="common">Issler's clubmoss</name>
    <name type="synonym">Lycopodium complanatum</name>
    <dbReference type="NCBI Taxonomy" id="34168"/>
    <lineage>
        <taxon>Eukaryota</taxon>
        <taxon>Viridiplantae</taxon>
        <taxon>Streptophyta</taxon>
        <taxon>Embryophyta</taxon>
        <taxon>Tracheophyta</taxon>
        <taxon>Lycopodiopsida</taxon>
        <taxon>Lycopodiales</taxon>
        <taxon>Lycopodiaceae</taxon>
        <taxon>Lycopodioideae</taxon>
        <taxon>Diphasiastrum</taxon>
    </lineage>
</organism>
<comment type="caution">
    <text evidence="1">The sequence shown here is derived from an EMBL/GenBank/DDBJ whole genome shotgun (WGS) entry which is preliminary data.</text>
</comment>